<feature type="domain" description="Ig-like" evidence="3">
    <location>
        <begin position="28"/>
        <end position="82"/>
    </location>
</feature>
<evidence type="ECO:0000313" key="4">
    <source>
        <dbReference type="EMBL" id="CDW35559.1"/>
    </source>
</evidence>
<dbReference type="InterPro" id="IPR013783">
    <property type="entry name" value="Ig-like_fold"/>
</dbReference>
<accession>A0A0K2UBE7</accession>
<feature type="signal peptide" evidence="2">
    <location>
        <begin position="1"/>
        <end position="25"/>
    </location>
</feature>
<sequence>LEIGTIYLYCTHWILLLIINPFSFSELPEEGPIISGGRAEYQLGEQLELNCTSPRTFPPTNLHWYLNGQKVIIFNYIKTYSE</sequence>
<dbReference type="InterPro" id="IPR036179">
    <property type="entry name" value="Ig-like_dom_sf"/>
</dbReference>
<feature type="non-terminal residue" evidence="4">
    <location>
        <position position="82"/>
    </location>
</feature>
<dbReference type="Pfam" id="PF08205">
    <property type="entry name" value="C2-set_2"/>
    <property type="match status" value="1"/>
</dbReference>
<dbReference type="PANTHER" id="PTHR21261:SF15">
    <property type="entry name" value="BEATEN PATH IIIA, ISOFORM D-RELATED"/>
    <property type="match status" value="1"/>
</dbReference>
<feature type="non-terminal residue" evidence="4">
    <location>
        <position position="1"/>
    </location>
</feature>
<dbReference type="PROSITE" id="PS50835">
    <property type="entry name" value="IG_LIKE"/>
    <property type="match status" value="1"/>
</dbReference>
<dbReference type="OrthoDB" id="10015491at2759"/>
<evidence type="ECO:0000256" key="1">
    <source>
        <dbReference type="ARBA" id="ARBA00023157"/>
    </source>
</evidence>
<dbReference type="AlphaFoldDB" id="A0A0K2UBE7"/>
<reference evidence="4" key="1">
    <citation type="submission" date="2014-05" db="EMBL/GenBank/DDBJ databases">
        <authorList>
            <person name="Chronopoulou M."/>
        </authorList>
    </citation>
    <scope>NUCLEOTIDE SEQUENCE</scope>
    <source>
        <tissue evidence="4">Whole organism</tissue>
    </source>
</reference>
<keyword evidence="2" id="KW-0732">Signal</keyword>
<evidence type="ECO:0000256" key="2">
    <source>
        <dbReference type="SAM" id="SignalP"/>
    </source>
</evidence>
<evidence type="ECO:0000259" key="3">
    <source>
        <dbReference type="PROSITE" id="PS50835"/>
    </source>
</evidence>
<name>A0A0K2UBE7_LEPSM</name>
<keyword evidence="1" id="KW-1015">Disulfide bond</keyword>
<feature type="chain" id="PRO_5005488543" description="Ig-like domain-containing protein" evidence="2">
    <location>
        <begin position="26"/>
        <end position="82"/>
    </location>
</feature>
<dbReference type="InterPro" id="IPR013162">
    <property type="entry name" value="CD80_C2-set"/>
</dbReference>
<proteinExistence type="predicted"/>
<dbReference type="Gene3D" id="2.60.40.10">
    <property type="entry name" value="Immunoglobulins"/>
    <property type="match status" value="1"/>
</dbReference>
<dbReference type="EMBL" id="HACA01018198">
    <property type="protein sequence ID" value="CDW35559.1"/>
    <property type="molecule type" value="Transcribed_RNA"/>
</dbReference>
<dbReference type="InterPro" id="IPR007110">
    <property type="entry name" value="Ig-like_dom"/>
</dbReference>
<dbReference type="PANTHER" id="PTHR21261">
    <property type="entry name" value="BEAT PROTEIN"/>
    <property type="match status" value="1"/>
</dbReference>
<organism evidence="4">
    <name type="scientific">Lepeophtheirus salmonis</name>
    <name type="common">Salmon louse</name>
    <name type="synonym">Caligus salmonis</name>
    <dbReference type="NCBI Taxonomy" id="72036"/>
    <lineage>
        <taxon>Eukaryota</taxon>
        <taxon>Metazoa</taxon>
        <taxon>Ecdysozoa</taxon>
        <taxon>Arthropoda</taxon>
        <taxon>Crustacea</taxon>
        <taxon>Multicrustacea</taxon>
        <taxon>Hexanauplia</taxon>
        <taxon>Copepoda</taxon>
        <taxon>Siphonostomatoida</taxon>
        <taxon>Caligidae</taxon>
        <taxon>Lepeophtheirus</taxon>
    </lineage>
</organism>
<protein>
    <recommendedName>
        <fullName evidence="3">Ig-like domain-containing protein</fullName>
    </recommendedName>
</protein>
<dbReference type="SUPFAM" id="SSF48726">
    <property type="entry name" value="Immunoglobulin"/>
    <property type="match status" value="1"/>
</dbReference>